<evidence type="ECO:0000256" key="3">
    <source>
        <dbReference type="SAM" id="Coils"/>
    </source>
</evidence>
<accession>A0A918WJA3</accession>
<dbReference type="Pfam" id="PF25944">
    <property type="entry name" value="Beta-barrel_RND"/>
    <property type="match status" value="1"/>
</dbReference>
<dbReference type="GO" id="GO:0030313">
    <property type="term" value="C:cell envelope"/>
    <property type="evidence" value="ECO:0007669"/>
    <property type="project" value="UniProtKB-SubCell"/>
</dbReference>
<dbReference type="InterPro" id="IPR058625">
    <property type="entry name" value="MdtA-like_BSH"/>
</dbReference>
<dbReference type="PANTHER" id="PTHR30158">
    <property type="entry name" value="ACRA/E-RELATED COMPONENT OF DRUG EFFLUX TRANSPORTER"/>
    <property type="match status" value="1"/>
</dbReference>
<comment type="similarity">
    <text evidence="2">Belongs to the membrane fusion protein (MFP) (TC 8.A.1) family.</text>
</comment>
<sequence length="398" mass="41889">MNRSFVTASLALALSASPLFAQQEMPPKQVGVVEMQLQEVPRIVTLPGRAIAGEEAAIRPRVSGLVKEILYKAGTPLTAGDPMFRIDATTYEASVVSAEAEVVSATAAVTQANSAYERVQRLSGSAATAVDVENALLTKQQADARLKAAQAALELAQAELGWTTITSPIAGLAGVAQVSVGDLVTASQGDALAVVTRLDPIDVDMYEPSARLLGLFDDINSDRLKMNDTITATLTLETGQTYSAKGELLAPGHTVSTTTGAVDHRFRFENAERRLLPGMFVRGQVEMGRTEAFLVSQSAATRDRTGKLSVFVVQDGKAVRKELVDDGTYQNNWIVVEGLTAGDLLVADGLMGLMDGAAVTTVPVEYDAQGVVRNVAAPEGAETAPEETATEEAPAASE</sequence>
<feature type="domain" description="Multidrug resistance protein MdtA-like barrel-sandwich hybrid" evidence="6">
    <location>
        <begin position="55"/>
        <end position="196"/>
    </location>
</feature>
<evidence type="ECO:0000313" key="10">
    <source>
        <dbReference type="Proteomes" id="UP000638981"/>
    </source>
</evidence>
<feature type="domain" description="Multidrug resistance protein MdtA-like C-terminal permuted SH3" evidence="8">
    <location>
        <begin position="292"/>
        <end position="350"/>
    </location>
</feature>
<evidence type="ECO:0000256" key="4">
    <source>
        <dbReference type="SAM" id="MobiDB-lite"/>
    </source>
</evidence>
<dbReference type="EMBL" id="BMYJ01000003">
    <property type="protein sequence ID" value="GHC51100.1"/>
    <property type="molecule type" value="Genomic_DNA"/>
</dbReference>
<dbReference type="Gene3D" id="2.40.50.100">
    <property type="match status" value="1"/>
</dbReference>
<comment type="subcellular location">
    <subcellularLocation>
        <location evidence="1">Cell envelope</location>
    </subcellularLocation>
</comment>
<dbReference type="InterPro" id="IPR058626">
    <property type="entry name" value="MdtA-like_b-barrel"/>
</dbReference>
<comment type="caution">
    <text evidence="9">The sequence shown here is derived from an EMBL/GenBank/DDBJ whole genome shotgun (WGS) entry which is preliminary data.</text>
</comment>
<dbReference type="NCBIfam" id="TIGR01730">
    <property type="entry name" value="RND_mfp"/>
    <property type="match status" value="1"/>
</dbReference>
<keyword evidence="10" id="KW-1185">Reference proteome</keyword>
<evidence type="ECO:0000256" key="1">
    <source>
        <dbReference type="ARBA" id="ARBA00004196"/>
    </source>
</evidence>
<dbReference type="InterPro" id="IPR058627">
    <property type="entry name" value="MdtA-like_C"/>
</dbReference>
<dbReference type="RefSeq" id="WP_189410703.1">
    <property type="nucleotide sequence ID" value="NZ_BMYJ01000003.1"/>
</dbReference>
<dbReference type="Gene3D" id="2.40.30.170">
    <property type="match status" value="1"/>
</dbReference>
<proteinExistence type="inferred from homology"/>
<dbReference type="SUPFAM" id="SSF111369">
    <property type="entry name" value="HlyD-like secretion proteins"/>
    <property type="match status" value="1"/>
</dbReference>
<dbReference type="AlphaFoldDB" id="A0A918WJA3"/>
<evidence type="ECO:0000313" key="9">
    <source>
        <dbReference type="EMBL" id="GHC51100.1"/>
    </source>
</evidence>
<evidence type="ECO:0000259" key="7">
    <source>
        <dbReference type="Pfam" id="PF25944"/>
    </source>
</evidence>
<reference evidence="9" key="2">
    <citation type="submission" date="2020-09" db="EMBL/GenBank/DDBJ databases">
        <authorList>
            <person name="Sun Q."/>
            <person name="Kim S."/>
        </authorList>
    </citation>
    <scope>NUCLEOTIDE SEQUENCE</scope>
    <source>
        <strain evidence="9">KCTC 23310</strain>
    </source>
</reference>
<gene>
    <name evidence="9" type="ORF">GCM10007315_11820</name>
</gene>
<feature type="signal peptide" evidence="5">
    <location>
        <begin position="1"/>
        <end position="21"/>
    </location>
</feature>
<feature type="region of interest" description="Disordered" evidence="4">
    <location>
        <begin position="377"/>
        <end position="398"/>
    </location>
</feature>
<protein>
    <submittedName>
        <fullName evidence="9">RND transporter</fullName>
    </submittedName>
</protein>
<dbReference type="GO" id="GO:0005886">
    <property type="term" value="C:plasma membrane"/>
    <property type="evidence" value="ECO:0007669"/>
    <property type="project" value="TreeGrafter"/>
</dbReference>
<organism evidence="9 10">
    <name type="scientific">Neogemmobacter tilapiae</name>
    <dbReference type="NCBI Taxonomy" id="875041"/>
    <lineage>
        <taxon>Bacteria</taxon>
        <taxon>Pseudomonadati</taxon>
        <taxon>Pseudomonadota</taxon>
        <taxon>Alphaproteobacteria</taxon>
        <taxon>Rhodobacterales</taxon>
        <taxon>Paracoccaceae</taxon>
        <taxon>Neogemmobacter</taxon>
    </lineage>
</organism>
<evidence type="ECO:0000259" key="6">
    <source>
        <dbReference type="Pfam" id="PF25917"/>
    </source>
</evidence>
<feature type="domain" description="Multidrug resistance protein MdtA-like beta-barrel" evidence="7">
    <location>
        <begin position="200"/>
        <end position="287"/>
    </location>
</feature>
<dbReference type="GO" id="GO:0022857">
    <property type="term" value="F:transmembrane transporter activity"/>
    <property type="evidence" value="ECO:0007669"/>
    <property type="project" value="InterPro"/>
</dbReference>
<name>A0A918WJA3_9RHOB</name>
<evidence type="ECO:0000259" key="8">
    <source>
        <dbReference type="Pfam" id="PF25967"/>
    </source>
</evidence>
<feature type="chain" id="PRO_5037846746" evidence="5">
    <location>
        <begin position="22"/>
        <end position="398"/>
    </location>
</feature>
<dbReference type="Gene3D" id="2.40.420.20">
    <property type="match status" value="1"/>
</dbReference>
<dbReference type="Pfam" id="PF25967">
    <property type="entry name" value="RND-MFP_C"/>
    <property type="match status" value="1"/>
</dbReference>
<keyword evidence="5" id="KW-0732">Signal</keyword>
<feature type="coiled-coil region" evidence="3">
    <location>
        <begin position="132"/>
        <end position="159"/>
    </location>
</feature>
<dbReference type="Gene3D" id="1.10.287.470">
    <property type="entry name" value="Helix hairpin bin"/>
    <property type="match status" value="1"/>
</dbReference>
<evidence type="ECO:0000256" key="5">
    <source>
        <dbReference type="SAM" id="SignalP"/>
    </source>
</evidence>
<dbReference type="Pfam" id="PF25917">
    <property type="entry name" value="BSH_RND"/>
    <property type="match status" value="1"/>
</dbReference>
<evidence type="ECO:0000256" key="2">
    <source>
        <dbReference type="ARBA" id="ARBA00009477"/>
    </source>
</evidence>
<dbReference type="PANTHER" id="PTHR30158:SF3">
    <property type="entry name" value="MULTIDRUG EFFLUX PUMP SUBUNIT ACRA-RELATED"/>
    <property type="match status" value="1"/>
</dbReference>
<dbReference type="Proteomes" id="UP000638981">
    <property type="component" value="Unassembled WGS sequence"/>
</dbReference>
<dbReference type="InterPro" id="IPR006143">
    <property type="entry name" value="RND_pump_MFP"/>
</dbReference>
<reference evidence="9" key="1">
    <citation type="journal article" date="2014" name="Int. J. Syst. Evol. Microbiol.">
        <title>Complete genome sequence of Corynebacterium casei LMG S-19264T (=DSM 44701T), isolated from a smear-ripened cheese.</title>
        <authorList>
            <consortium name="US DOE Joint Genome Institute (JGI-PGF)"/>
            <person name="Walter F."/>
            <person name="Albersmeier A."/>
            <person name="Kalinowski J."/>
            <person name="Ruckert C."/>
        </authorList>
    </citation>
    <scope>NUCLEOTIDE SEQUENCE</scope>
    <source>
        <strain evidence="9">KCTC 23310</strain>
    </source>
</reference>
<keyword evidence="3" id="KW-0175">Coiled coil</keyword>
<dbReference type="GO" id="GO:0046677">
    <property type="term" value="P:response to antibiotic"/>
    <property type="evidence" value="ECO:0007669"/>
    <property type="project" value="TreeGrafter"/>
</dbReference>